<dbReference type="EMBL" id="CM046388">
    <property type="protein sequence ID" value="KAI8572930.1"/>
    <property type="molecule type" value="Genomic_DNA"/>
</dbReference>
<gene>
    <name evidence="1" type="ORF">RHMOL_Rhmol01G0239200</name>
</gene>
<accession>A0ACC0Q4L3</accession>
<organism evidence="1 2">
    <name type="scientific">Rhododendron molle</name>
    <name type="common">Chinese azalea</name>
    <name type="synonym">Azalea mollis</name>
    <dbReference type="NCBI Taxonomy" id="49168"/>
    <lineage>
        <taxon>Eukaryota</taxon>
        <taxon>Viridiplantae</taxon>
        <taxon>Streptophyta</taxon>
        <taxon>Embryophyta</taxon>
        <taxon>Tracheophyta</taxon>
        <taxon>Spermatophyta</taxon>
        <taxon>Magnoliopsida</taxon>
        <taxon>eudicotyledons</taxon>
        <taxon>Gunneridae</taxon>
        <taxon>Pentapetalae</taxon>
        <taxon>asterids</taxon>
        <taxon>Ericales</taxon>
        <taxon>Ericaceae</taxon>
        <taxon>Ericoideae</taxon>
        <taxon>Rhodoreae</taxon>
        <taxon>Rhododendron</taxon>
    </lineage>
</organism>
<evidence type="ECO:0000313" key="1">
    <source>
        <dbReference type="EMBL" id="KAI8572930.1"/>
    </source>
</evidence>
<keyword evidence="2" id="KW-1185">Reference proteome</keyword>
<sequence length="138" mass="15806">MDILTRLSLHGVSSLNLDNLSVVDQRDVTELRRLGKLAQWGPRFTAQGIRKDAAVNAKKTSKPSWIRFFFKDLQPTRTVIPGDARDFIEGPHSKQWLYMAGFFTFFLSYFVLPDYRRTTLLQWSSSSPSSWPAGSLLH</sequence>
<reference evidence="1" key="1">
    <citation type="submission" date="2022-02" db="EMBL/GenBank/DDBJ databases">
        <title>Plant Genome Project.</title>
        <authorList>
            <person name="Zhang R.-G."/>
        </authorList>
    </citation>
    <scope>NUCLEOTIDE SEQUENCE</scope>
    <source>
        <strain evidence="1">AT1</strain>
    </source>
</reference>
<name>A0ACC0Q4L3_RHOML</name>
<protein>
    <submittedName>
        <fullName evidence="1">Uncharacterized protein</fullName>
    </submittedName>
</protein>
<proteinExistence type="predicted"/>
<dbReference type="Proteomes" id="UP001062846">
    <property type="component" value="Chromosome 1"/>
</dbReference>
<evidence type="ECO:0000313" key="2">
    <source>
        <dbReference type="Proteomes" id="UP001062846"/>
    </source>
</evidence>
<comment type="caution">
    <text evidence="1">The sequence shown here is derived from an EMBL/GenBank/DDBJ whole genome shotgun (WGS) entry which is preliminary data.</text>
</comment>